<sequence length="255" mass="30142">MEDDYDLEQLYNMIFKRKSFRRFDDSLTLSEEELKAIRKKIKSLIPLVNNIEVRCKAVPREKTTSKRGEYCLLIYSEEKDHYLLNIGYMFEQLDLYLASKNIGVCWYGMGKVKEPQYNNLKYVIMMALGKAKEIEFRKDYRKSKRKETSLIWKGDLSLEIGDFVKYAPSACNTQPWRVLCENNTLKIYRTTQIKSIMPKEKVPFYNSIDMGIFLFILELALSHNNFSFQRILSLENVDSNLIPIATYLLEKRRIS</sequence>
<evidence type="ECO:0000313" key="2">
    <source>
        <dbReference type="EMBL" id="AKL97319.1"/>
    </source>
</evidence>
<dbReference type="PATRIC" id="fig|84022.6.peg.3977"/>
<dbReference type="GO" id="GO:0016491">
    <property type="term" value="F:oxidoreductase activity"/>
    <property type="evidence" value="ECO:0007669"/>
    <property type="project" value="InterPro"/>
</dbReference>
<dbReference type="InterPro" id="IPR029478">
    <property type="entry name" value="TM1586_NiRdase"/>
</dbReference>
<reference evidence="2 3" key="1">
    <citation type="submission" date="2014-10" db="EMBL/GenBank/DDBJ databases">
        <title>Genome sequence of Clostridium aceticum DSM 1496.</title>
        <authorList>
            <person name="Poehlein A."/>
            <person name="Schiel-Bengelsdorf B."/>
            <person name="Gottschalk G."/>
            <person name="Duerre P."/>
            <person name="Daniel R."/>
        </authorList>
    </citation>
    <scope>NUCLEOTIDE SEQUENCE [LARGE SCALE GENOMIC DNA]</scope>
    <source>
        <strain evidence="2 3">DSM 1496</strain>
    </source>
</reference>
<accession>A0A0G3WII4</accession>
<gene>
    <name evidence="2" type="ORF">CACET_c38910</name>
</gene>
<evidence type="ECO:0000313" key="3">
    <source>
        <dbReference type="Proteomes" id="UP000035704"/>
    </source>
</evidence>
<organism evidence="2 3">
    <name type="scientific">Clostridium aceticum</name>
    <dbReference type="NCBI Taxonomy" id="84022"/>
    <lineage>
        <taxon>Bacteria</taxon>
        <taxon>Bacillati</taxon>
        <taxon>Bacillota</taxon>
        <taxon>Clostridia</taxon>
        <taxon>Eubacteriales</taxon>
        <taxon>Clostridiaceae</taxon>
        <taxon>Clostridium</taxon>
    </lineage>
</organism>
<dbReference type="AlphaFoldDB" id="A0A0G3WII4"/>
<dbReference type="KEGG" id="cace:CACET_c38910"/>
<dbReference type="InterPro" id="IPR000415">
    <property type="entry name" value="Nitroreductase-like"/>
</dbReference>
<dbReference type="STRING" id="84022.CACET_c38910"/>
<keyword evidence="3" id="KW-1185">Reference proteome</keyword>
<protein>
    <recommendedName>
        <fullName evidence="1">Putative nitroreductase TM1586 domain-containing protein</fullName>
    </recommendedName>
</protein>
<dbReference type="Pfam" id="PF14512">
    <property type="entry name" value="TM1586_NiRdase"/>
    <property type="match status" value="1"/>
</dbReference>
<proteinExistence type="predicted"/>
<feature type="domain" description="Putative nitroreductase TM1586" evidence="1">
    <location>
        <begin position="10"/>
        <end position="220"/>
    </location>
</feature>
<dbReference type="SUPFAM" id="SSF55469">
    <property type="entry name" value="FMN-dependent nitroreductase-like"/>
    <property type="match status" value="3"/>
</dbReference>
<dbReference type="EMBL" id="CP009687">
    <property type="protein sequence ID" value="AKL97319.1"/>
    <property type="molecule type" value="Genomic_DNA"/>
</dbReference>
<dbReference type="Proteomes" id="UP000035704">
    <property type="component" value="Chromosome"/>
</dbReference>
<dbReference type="Gene3D" id="3.40.109.10">
    <property type="entry name" value="NADH Oxidase"/>
    <property type="match status" value="1"/>
</dbReference>
<name>A0A0G3WII4_9CLOT</name>
<evidence type="ECO:0000259" key="1">
    <source>
        <dbReference type="Pfam" id="PF14512"/>
    </source>
</evidence>